<dbReference type="EMBL" id="ML143409">
    <property type="protein sequence ID" value="TBU29966.1"/>
    <property type="molecule type" value="Genomic_DNA"/>
</dbReference>
<dbReference type="Proteomes" id="UP000292957">
    <property type="component" value="Unassembled WGS sequence"/>
</dbReference>
<accession>A0A4Q9MUM6</accession>
<sequence length="165" mass="18391">MARASSCGKPAEVRHSPHPRELRTNQLLPRVPRPSVSTFHGHARVVALILRWHPLARHPHLSVLRNAITPIPTYEPVFSSRPALSLSTNPRSAQTAPFPPEMMISLIGLAQPSLHLTSTMSAFCDCNSSAQSHYQLSVCNQSAPTMFISRIRADRSPAHAYRRYR</sequence>
<dbReference type="AlphaFoldDB" id="A0A4Q9MUM6"/>
<organism evidence="2">
    <name type="scientific">Dichomitus squalens</name>
    <dbReference type="NCBI Taxonomy" id="114155"/>
    <lineage>
        <taxon>Eukaryota</taxon>
        <taxon>Fungi</taxon>
        <taxon>Dikarya</taxon>
        <taxon>Basidiomycota</taxon>
        <taxon>Agaricomycotina</taxon>
        <taxon>Agaricomycetes</taxon>
        <taxon>Polyporales</taxon>
        <taxon>Polyporaceae</taxon>
        <taxon>Dichomitus</taxon>
    </lineage>
</organism>
<feature type="compositionally biased region" description="Basic and acidic residues" evidence="1">
    <location>
        <begin position="11"/>
        <end position="23"/>
    </location>
</feature>
<proteinExistence type="predicted"/>
<feature type="region of interest" description="Disordered" evidence="1">
    <location>
        <begin position="1"/>
        <end position="34"/>
    </location>
</feature>
<evidence type="ECO:0000256" key="1">
    <source>
        <dbReference type="SAM" id="MobiDB-lite"/>
    </source>
</evidence>
<protein>
    <submittedName>
        <fullName evidence="2">Uncharacterized protein</fullName>
    </submittedName>
</protein>
<name>A0A4Q9MUM6_9APHY</name>
<evidence type="ECO:0000313" key="2">
    <source>
        <dbReference type="EMBL" id="TBU29966.1"/>
    </source>
</evidence>
<gene>
    <name evidence="2" type="ORF">BD311DRAFT_755538</name>
</gene>
<reference evidence="2" key="1">
    <citation type="submission" date="2019-01" db="EMBL/GenBank/DDBJ databases">
        <title>Draft genome sequences of three monokaryotic isolates of the white-rot basidiomycete fungus Dichomitus squalens.</title>
        <authorList>
            <consortium name="DOE Joint Genome Institute"/>
            <person name="Lopez S.C."/>
            <person name="Andreopoulos B."/>
            <person name="Pangilinan J."/>
            <person name="Lipzen A."/>
            <person name="Riley R."/>
            <person name="Ahrendt S."/>
            <person name="Ng V."/>
            <person name="Barry K."/>
            <person name="Daum C."/>
            <person name="Grigoriev I.V."/>
            <person name="Hilden K.S."/>
            <person name="Makela M.R."/>
            <person name="de Vries R.P."/>
        </authorList>
    </citation>
    <scope>NUCLEOTIDE SEQUENCE [LARGE SCALE GENOMIC DNA]</scope>
    <source>
        <strain evidence="2">OM18370.1</strain>
    </source>
</reference>